<dbReference type="SUPFAM" id="SSF49363">
    <property type="entry name" value="Purple acid phosphatase, N-terminal domain"/>
    <property type="match status" value="1"/>
</dbReference>
<keyword evidence="2" id="KW-1185">Reference proteome</keyword>
<dbReference type="InterPro" id="IPR010262">
    <property type="entry name" value="Arylsulfotransferase_bact"/>
</dbReference>
<dbReference type="InterPro" id="IPR053143">
    <property type="entry name" value="Arylsulfate_ST"/>
</dbReference>
<accession>A0A1W2EZY2</accession>
<protein>
    <submittedName>
        <fullName evidence="1">Arylsulfotransferase (ASST)</fullName>
    </submittedName>
</protein>
<sequence length="475" mass="53511">MFSKISQLRIFVTGIMTIAICGSSCIDSVFGTFKNISLNETADRNALRVSVDFSCAKPEDAYIEYWPNGQKDKLLTTPVSTQKTAFKIVLTNLKFNATYQYRIVLTSGSLKSHSDVYSFKTNDIPDQLLGLYHVRESDEQALPTEFKEGSMLVYNRETPGFIGMLDYQGTLRWYQRFNNTGVKVAHFTQNKTILSILAPMDYPTSYGNEILELSLAGDTIFHLKKGEKDFKQTIHHEILVNAKNQYVTLCAEEKVIDLRAVGGKAADTVKGDGILVLDKSGKKIWSWSVFEALDPLKEKNIIKEAKDWMHANSLFIDTDGNYIISFYNNGQIWKVNTANKKVMWKFGRGGDFALPKGAEFDQGHAVHVNNQKTLMLFDNGTSKKRSRILAFDLNEAAKQASLKLQVKLQEGIFTDRMGSAYLIGDNTVLSCVSKQNQVFLTDKNGNILWSMMCANTPYRVEFIPFGKSNPYIGQL</sequence>
<evidence type="ECO:0000313" key="2">
    <source>
        <dbReference type="Proteomes" id="UP000192678"/>
    </source>
</evidence>
<dbReference type="PANTHER" id="PTHR35340:SF5">
    <property type="entry name" value="ASST-DOMAIN-CONTAINING PROTEIN"/>
    <property type="match status" value="1"/>
</dbReference>
<dbReference type="GO" id="GO:0004062">
    <property type="term" value="F:aryl sulfotransferase activity"/>
    <property type="evidence" value="ECO:0007669"/>
    <property type="project" value="InterPro"/>
</dbReference>
<reference evidence="1 2" key="1">
    <citation type="submission" date="2017-04" db="EMBL/GenBank/DDBJ databases">
        <authorList>
            <person name="Afonso C.L."/>
            <person name="Miller P.J."/>
            <person name="Scott M.A."/>
            <person name="Spackman E."/>
            <person name="Goraichik I."/>
            <person name="Dimitrov K.M."/>
            <person name="Suarez D.L."/>
            <person name="Swayne D.E."/>
        </authorList>
    </citation>
    <scope>NUCLEOTIDE SEQUENCE [LARGE SCALE GENOMIC DNA]</scope>
    <source>
        <strain evidence="1 2">DSM 19625</strain>
    </source>
</reference>
<dbReference type="GO" id="GO:0046872">
    <property type="term" value="F:metal ion binding"/>
    <property type="evidence" value="ECO:0007669"/>
    <property type="project" value="InterPro"/>
</dbReference>
<dbReference type="Gene3D" id="2.130.10.10">
    <property type="entry name" value="YVTN repeat-like/Quinoprotein amine dehydrogenase"/>
    <property type="match status" value="1"/>
</dbReference>
<dbReference type="RefSeq" id="WP_084291778.1">
    <property type="nucleotide sequence ID" value="NZ_FWYB01000018.1"/>
</dbReference>
<dbReference type="STRING" id="475255.SAMN04488101_11839"/>
<name>A0A1W2EZY2_9SPHI</name>
<dbReference type="Proteomes" id="UP000192678">
    <property type="component" value="Unassembled WGS sequence"/>
</dbReference>
<dbReference type="PANTHER" id="PTHR35340">
    <property type="entry name" value="PQQ ENZYME REPEAT PROTEIN-RELATED"/>
    <property type="match status" value="1"/>
</dbReference>
<proteinExistence type="predicted"/>
<keyword evidence="1" id="KW-0808">Transferase</keyword>
<dbReference type="InterPro" id="IPR015943">
    <property type="entry name" value="WD40/YVTN_repeat-like_dom_sf"/>
</dbReference>
<dbReference type="AlphaFoldDB" id="A0A1W2EZY2"/>
<dbReference type="Pfam" id="PF05935">
    <property type="entry name" value="Arylsulfotrans"/>
    <property type="match status" value="1"/>
</dbReference>
<dbReference type="InterPro" id="IPR008963">
    <property type="entry name" value="Purple_acid_Pase-like_N"/>
</dbReference>
<dbReference type="SUPFAM" id="SSF101898">
    <property type="entry name" value="NHL repeat"/>
    <property type="match status" value="1"/>
</dbReference>
<gene>
    <name evidence="1" type="ORF">SAMN04488101_11839</name>
</gene>
<organism evidence="1 2">
    <name type="scientific">Pedobacter nyackensis</name>
    <dbReference type="NCBI Taxonomy" id="475255"/>
    <lineage>
        <taxon>Bacteria</taxon>
        <taxon>Pseudomonadati</taxon>
        <taxon>Bacteroidota</taxon>
        <taxon>Sphingobacteriia</taxon>
        <taxon>Sphingobacteriales</taxon>
        <taxon>Sphingobacteriaceae</taxon>
        <taxon>Pedobacter</taxon>
    </lineage>
</organism>
<dbReference type="GO" id="GO:0003993">
    <property type="term" value="F:acid phosphatase activity"/>
    <property type="evidence" value="ECO:0007669"/>
    <property type="project" value="InterPro"/>
</dbReference>
<dbReference type="OrthoDB" id="304912at2"/>
<dbReference type="EMBL" id="FWYB01000018">
    <property type="protein sequence ID" value="SMD15231.1"/>
    <property type="molecule type" value="Genomic_DNA"/>
</dbReference>
<evidence type="ECO:0000313" key="1">
    <source>
        <dbReference type="EMBL" id="SMD15231.1"/>
    </source>
</evidence>